<evidence type="ECO:0000313" key="4">
    <source>
        <dbReference type="Proteomes" id="UP000032180"/>
    </source>
</evidence>
<evidence type="ECO:0000256" key="1">
    <source>
        <dbReference type="SAM" id="MobiDB-lite"/>
    </source>
</evidence>
<evidence type="ECO:0000256" key="2">
    <source>
        <dbReference type="SAM" id="SignalP"/>
    </source>
</evidence>
<organism evidence="3 4">
    <name type="scientific">Leersia perrieri</name>
    <dbReference type="NCBI Taxonomy" id="77586"/>
    <lineage>
        <taxon>Eukaryota</taxon>
        <taxon>Viridiplantae</taxon>
        <taxon>Streptophyta</taxon>
        <taxon>Embryophyta</taxon>
        <taxon>Tracheophyta</taxon>
        <taxon>Spermatophyta</taxon>
        <taxon>Magnoliopsida</taxon>
        <taxon>Liliopsida</taxon>
        <taxon>Poales</taxon>
        <taxon>Poaceae</taxon>
        <taxon>BOP clade</taxon>
        <taxon>Oryzoideae</taxon>
        <taxon>Oryzeae</taxon>
        <taxon>Oryzinae</taxon>
        <taxon>Leersia</taxon>
    </lineage>
</organism>
<sequence>MRPRVVQIWSLIVLAMIVVGSVTPAMAARDGRRLLQPPAPVGRVNGGGTWNRGRTTEESAGGGGGVKREVPGGPDPQHHH</sequence>
<dbReference type="HOGENOM" id="CLU_2675112_0_0_1"/>
<reference evidence="3 4" key="1">
    <citation type="submission" date="2012-08" db="EMBL/GenBank/DDBJ databases">
        <title>Oryza genome evolution.</title>
        <authorList>
            <person name="Wing R.A."/>
        </authorList>
    </citation>
    <scope>NUCLEOTIDE SEQUENCE</scope>
</reference>
<feature type="signal peptide" evidence="2">
    <location>
        <begin position="1"/>
        <end position="27"/>
    </location>
</feature>
<accession>A0A0D9WJP1</accession>
<protein>
    <submittedName>
        <fullName evidence="3">Uncharacterized protein</fullName>
    </submittedName>
</protein>
<proteinExistence type="predicted"/>
<dbReference type="Gramene" id="LPERR05G21320.1">
    <property type="protein sequence ID" value="LPERR05G21320.1"/>
    <property type="gene ID" value="LPERR05G21320"/>
</dbReference>
<keyword evidence="4" id="KW-1185">Reference proteome</keyword>
<dbReference type="EnsemblPlants" id="LPERR05G21320.1">
    <property type="protein sequence ID" value="LPERR05G21320.1"/>
    <property type="gene ID" value="LPERR05G21320"/>
</dbReference>
<feature type="region of interest" description="Disordered" evidence="1">
    <location>
        <begin position="35"/>
        <end position="80"/>
    </location>
</feature>
<feature type="chain" id="PRO_5002349093" evidence="2">
    <location>
        <begin position="28"/>
        <end position="80"/>
    </location>
</feature>
<dbReference type="Proteomes" id="UP000032180">
    <property type="component" value="Chromosome 5"/>
</dbReference>
<evidence type="ECO:0000313" key="3">
    <source>
        <dbReference type="EnsemblPlants" id="LPERR05G21320.1"/>
    </source>
</evidence>
<reference evidence="3" key="3">
    <citation type="submission" date="2015-04" db="UniProtKB">
        <authorList>
            <consortium name="EnsemblPlants"/>
        </authorList>
    </citation>
    <scope>IDENTIFICATION</scope>
</reference>
<dbReference type="AlphaFoldDB" id="A0A0D9WJP1"/>
<reference evidence="4" key="2">
    <citation type="submission" date="2013-12" db="EMBL/GenBank/DDBJ databases">
        <authorList>
            <person name="Yu Y."/>
            <person name="Lee S."/>
            <person name="de Baynast K."/>
            <person name="Wissotski M."/>
            <person name="Liu L."/>
            <person name="Talag J."/>
            <person name="Goicoechea J."/>
            <person name="Angelova A."/>
            <person name="Jetty R."/>
            <person name="Kudrna D."/>
            <person name="Golser W."/>
            <person name="Rivera L."/>
            <person name="Zhang J."/>
            <person name="Wing R."/>
        </authorList>
    </citation>
    <scope>NUCLEOTIDE SEQUENCE</scope>
</reference>
<name>A0A0D9WJP1_9ORYZ</name>
<keyword evidence="2" id="KW-0732">Signal</keyword>